<gene>
    <name evidence="2" type="ORF">COT77_01545</name>
</gene>
<accession>A0A2M6WXD6</accession>
<evidence type="ECO:0000256" key="1">
    <source>
        <dbReference type="SAM" id="Phobius"/>
    </source>
</evidence>
<sequence length="117" mass="12718">MRMIILNFFFEKAHAAQAIAQSASAPWLDDLNPTPFGTDIPSLMNSVANRFLWFLGALAIVGLIIAGGQYILAFGDPTKTINAKRSIFWIITGIIVVMALAAILMLIQNLLSTKVPT</sequence>
<keyword evidence="1" id="KW-0812">Transmembrane</keyword>
<dbReference type="EMBL" id="PEZV01000011">
    <property type="protein sequence ID" value="PIT97419.1"/>
    <property type="molecule type" value="Genomic_DNA"/>
</dbReference>
<evidence type="ECO:0000313" key="3">
    <source>
        <dbReference type="Proteomes" id="UP000228596"/>
    </source>
</evidence>
<organism evidence="2 3">
    <name type="scientific">Candidatus Berkelbacteria bacterium CG10_big_fil_rev_8_21_14_0_10_41_12</name>
    <dbReference type="NCBI Taxonomy" id="1974513"/>
    <lineage>
        <taxon>Bacteria</taxon>
        <taxon>Candidatus Berkelbacteria</taxon>
    </lineage>
</organism>
<proteinExistence type="predicted"/>
<dbReference type="Proteomes" id="UP000228596">
    <property type="component" value="Unassembled WGS sequence"/>
</dbReference>
<feature type="transmembrane region" description="Helical" evidence="1">
    <location>
        <begin position="51"/>
        <end position="75"/>
    </location>
</feature>
<keyword evidence="1" id="KW-1133">Transmembrane helix</keyword>
<evidence type="ECO:0000313" key="2">
    <source>
        <dbReference type="EMBL" id="PIT97419.1"/>
    </source>
</evidence>
<protein>
    <submittedName>
        <fullName evidence="2">Uncharacterized protein</fullName>
    </submittedName>
</protein>
<feature type="transmembrane region" description="Helical" evidence="1">
    <location>
        <begin position="87"/>
        <end position="107"/>
    </location>
</feature>
<dbReference type="AlphaFoldDB" id="A0A2M6WXD6"/>
<comment type="caution">
    <text evidence="2">The sequence shown here is derived from an EMBL/GenBank/DDBJ whole genome shotgun (WGS) entry which is preliminary data.</text>
</comment>
<keyword evidence="1" id="KW-0472">Membrane</keyword>
<name>A0A2M6WXD6_9BACT</name>
<reference evidence="3" key="1">
    <citation type="submission" date="2017-09" db="EMBL/GenBank/DDBJ databases">
        <title>Depth-based differentiation of microbial function through sediment-hosted aquifers and enrichment of novel symbionts in the deep terrestrial subsurface.</title>
        <authorList>
            <person name="Probst A.J."/>
            <person name="Ladd B."/>
            <person name="Jarett J.K."/>
            <person name="Geller-Mcgrath D.E."/>
            <person name="Sieber C.M.K."/>
            <person name="Emerson J.B."/>
            <person name="Anantharaman K."/>
            <person name="Thomas B.C."/>
            <person name="Malmstrom R."/>
            <person name="Stieglmeier M."/>
            <person name="Klingl A."/>
            <person name="Woyke T."/>
            <person name="Ryan C.M."/>
            <person name="Banfield J.F."/>
        </authorList>
    </citation>
    <scope>NUCLEOTIDE SEQUENCE [LARGE SCALE GENOMIC DNA]</scope>
</reference>
<dbReference type="InterPro" id="IPR043993">
    <property type="entry name" value="T4SS_pilin"/>
</dbReference>
<dbReference type="Pfam" id="PF18895">
    <property type="entry name" value="T4SS_pilin"/>
    <property type="match status" value="1"/>
</dbReference>